<evidence type="ECO:0000256" key="3">
    <source>
        <dbReference type="ARBA" id="ARBA00023169"/>
    </source>
</evidence>
<evidence type="ECO:0000313" key="7">
    <source>
        <dbReference type="Proteomes" id="UP001621964"/>
    </source>
</evidence>
<protein>
    <submittedName>
        <fullName evidence="6">Stealth family protein</fullName>
    </submittedName>
</protein>
<evidence type="ECO:0000259" key="5">
    <source>
        <dbReference type="Pfam" id="PF17101"/>
    </source>
</evidence>
<dbReference type="RefSeq" id="WP_377081675.1">
    <property type="nucleotide sequence ID" value="NZ_JBJGEB010000006.1"/>
</dbReference>
<dbReference type="Proteomes" id="UP001621964">
    <property type="component" value="Unassembled WGS sequence"/>
</dbReference>
<proteinExistence type="inferred from homology"/>
<dbReference type="InterPro" id="IPR047141">
    <property type="entry name" value="Stealth"/>
</dbReference>
<keyword evidence="7" id="KW-1185">Reference proteome</keyword>
<dbReference type="InterPro" id="IPR021520">
    <property type="entry name" value="Stealth_CR2"/>
</dbReference>
<dbReference type="Pfam" id="PF17101">
    <property type="entry name" value="Stealth_CR1"/>
    <property type="match status" value="1"/>
</dbReference>
<reference evidence="6 7" key="1">
    <citation type="submission" date="2024-11" db="EMBL/GenBank/DDBJ databases">
        <authorList>
            <person name="Mikucki A.G."/>
            <person name="Kahler C.M."/>
        </authorList>
    </citation>
    <scope>NUCLEOTIDE SEQUENCE [LARGE SCALE GENOMIC DNA]</scope>
    <source>
        <strain evidence="6 7">EXNM717</strain>
    </source>
</reference>
<dbReference type="InterPro" id="IPR031358">
    <property type="entry name" value="Stealth_CR1"/>
</dbReference>
<evidence type="ECO:0000259" key="4">
    <source>
        <dbReference type="Pfam" id="PF11380"/>
    </source>
</evidence>
<evidence type="ECO:0000313" key="6">
    <source>
        <dbReference type="EMBL" id="MFK7642286.1"/>
    </source>
</evidence>
<accession>A0ABW8Q3Z2</accession>
<name>A0ABW8Q3Z2_9NEIS</name>
<dbReference type="PANTHER" id="PTHR24045">
    <property type="match status" value="1"/>
</dbReference>
<feature type="domain" description="Stealth protein CR2 conserved region 2" evidence="4">
    <location>
        <begin position="101"/>
        <end position="205"/>
    </location>
</feature>
<evidence type="ECO:0000256" key="1">
    <source>
        <dbReference type="ARBA" id="ARBA00007583"/>
    </source>
</evidence>
<organism evidence="6 7">
    <name type="scientific">Neisseria oralis</name>
    <dbReference type="NCBI Taxonomy" id="1107316"/>
    <lineage>
        <taxon>Bacteria</taxon>
        <taxon>Pseudomonadati</taxon>
        <taxon>Pseudomonadota</taxon>
        <taxon>Betaproteobacteria</taxon>
        <taxon>Neisseriales</taxon>
        <taxon>Neisseriaceae</taxon>
        <taxon>Neisseria</taxon>
    </lineage>
</organism>
<comment type="caution">
    <text evidence="6">The sequence shown here is derived from an EMBL/GenBank/DDBJ whole genome shotgun (WGS) entry which is preliminary data.</text>
</comment>
<evidence type="ECO:0000256" key="2">
    <source>
        <dbReference type="ARBA" id="ARBA00022679"/>
    </source>
</evidence>
<feature type="domain" description="Stealth protein CR1 conserved region 1" evidence="5">
    <location>
        <begin position="60"/>
        <end position="83"/>
    </location>
</feature>
<comment type="similarity">
    <text evidence="1">Belongs to the stealth family.</text>
</comment>
<dbReference type="EMBL" id="JBJGEB010000006">
    <property type="protein sequence ID" value="MFK7642286.1"/>
    <property type="molecule type" value="Genomic_DNA"/>
</dbReference>
<sequence>MNTNKVRKLFREPHIFFRDYLNKRFPPYNVEQPIPETEEFMLINADENLASLTENILPNFPIDVVFTWVDNTDKDWQQQYHQTLQPINQENIGLYATDPARFSNHNELFYSIKAVQKFMPWVHNIFIVTANQKPQWLNENTHPKIKLINHSQIIDDKYLPTFNSHVIEAHLYKIPNLSEHFIYFNDDVFVARDLSSSHFFESNGLASLFVANKSFQKMRQRGLITPTLTASEHALKLLKSYYSCVNIDTPLVHTYVPLRKTTFQKAWSLFEDEIHSFLNNKVRHNSELNMASFLVPWLMYLDGHATLKREVCYYFNIRSTHAQTQYKKLLFKKKYLHMPHSFCINDSSSNNTDKNYALHFRNFMDAYFETEANEISKPTDL</sequence>
<dbReference type="Pfam" id="PF11380">
    <property type="entry name" value="Stealth_CR2"/>
    <property type="match status" value="1"/>
</dbReference>
<keyword evidence="2" id="KW-0808">Transferase</keyword>
<dbReference type="PANTHER" id="PTHR24045:SF0">
    <property type="entry name" value="N-ACETYLGLUCOSAMINE-1-PHOSPHOTRANSFERASE SUBUNITS ALPHA_BETA"/>
    <property type="match status" value="1"/>
</dbReference>
<keyword evidence="3" id="KW-0270">Exopolysaccharide synthesis</keyword>
<gene>
    <name evidence="6" type="ORF">ACI43T_07205</name>
</gene>